<keyword evidence="5" id="KW-1185">Reference proteome</keyword>
<organism evidence="4 5">
    <name type="scientific">Sphingomonas aracearum</name>
    <dbReference type="NCBI Taxonomy" id="2283317"/>
    <lineage>
        <taxon>Bacteria</taxon>
        <taxon>Pseudomonadati</taxon>
        <taxon>Pseudomonadota</taxon>
        <taxon>Alphaproteobacteria</taxon>
        <taxon>Sphingomonadales</taxon>
        <taxon>Sphingomonadaceae</taxon>
        <taxon>Sphingomonas</taxon>
    </lineage>
</organism>
<dbReference type="InterPro" id="IPR014782">
    <property type="entry name" value="Peptidase_M1_dom"/>
</dbReference>
<dbReference type="Gene3D" id="2.60.40.1730">
    <property type="entry name" value="tricorn interacting facor f3 domain"/>
    <property type="match status" value="1"/>
</dbReference>
<evidence type="ECO:0000313" key="4">
    <source>
        <dbReference type="EMBL" id="RDE05164.1"/>
    </source>
</evidence>
<evidence type="ECO:0000259" key="3">
    <source>
        <dbReference type="Pfam" id="PF01433"/>
    </source>
</evidence>
<reference evidence="4 5" key="1">
    <citation type="submission" date="2018-07" db="EMBL/GenBank/DDBJ databases">
        <title>a novel species of Sphingomonas isolated from the rhizosphere soil of Araceae plant.</title>
        <authorList>
            <person name="Zhiyong W."/>
            <person name="Qinglan Z."/>
            <person name="Zhiwei F."/>
            <person name="Ding X."/>
            <person name="Gejiao W."/>
            <person name="Shixue Z."/>
        </authorList>
    </citation>
    <scope>NUCLEOTIDE SEQUENCE [LARGE SCALE GENOMIC DNA]</scope>
    <source>
        <strain evidence="4 5">WZY 27</strain>
    </source>
</reference>
<comment type="caution">
    <text evidence="4">The sequence shown here is derived from an EMBL/GenBank/DDBJ whole genome shotgun (WGS) entry which is preliminary data.</text>
</comment>
<dbReference type="InterPro" id="IPR050344">
    <property type="entry name" value="Peptidase_M1_aminopeptidases"/>
</dbReference>
<dbReference type="GO" id="GO:0005615">
    <property type="term" value="C:extracellular space"/>
    <property type="evidence" value="ECO:0007669"/>
    <property type="project" value="TreeGrafter"/>
</dbReference>
<dbReference type="AlphaFoldDB" id="A0A369VS07"/>
<dbReference type="SUPFAM" id="SSF63737">
    <property type="entry name" value="Leukotriene A4 hydrolase N-terminal domain"/>
    <property type="match status" value="1"/>
</dbReference>
<dbReference type="EMBL" id="QQNB01000002">
    <property type="protein sequence ID" value="RDE05164.1"/>
    <property type="molecule type" value="Genomic_DNA"/>
</dbReference>
<evidence type="ECO:0000256" key="1">
    <source>
        <dbReference type="SAM" id="MobiDB-lite"/>
    </source>
</evidence>
<dbReference type="GO" id="GO:0016020">
    <property type="term" value="C:membrane"/>
    <property type="evidence" value="ECO:0007669"/>
    <property type="project" value="TreeGrafter"/>
</dbReference>
<feature type="chain" id="PRO_5017017505" evidence="2">
    <location>
        <begin position="24"/>
        <end position="587"/>
    </location>
</feature>
<gene>
    <name evidence="4" type="ORF">DVW87_07750</name>
</gene>
<dbReference type="GO" id="GO:0043171">
    <property type="term" value="P:peptide catabolic process"/>
    <property type="evidence" value="ECO:0007669"/>
    <property type="project" value="TreeGrafter"/>
</dbReference>
<feature type="region of interest" description="Disordered" evidence="1">
    <location>
        <begin position="32"/>
        <end position="54"/>
    </location>
</feature>
<dbReference type="Pfam" id="PF01433">
    <property type="entry name" value="Peptidase_M1"/>
    <property type="match status" value="1"/>
</dbReference>
<dbReference type="GO" id="GO:0070006">
    <property type="term" value="F:metalloaminopeptidase activity"/>
    <property type="evidence" value="ECO:0007669"/>
    <property type="project" value="TreeGrafter"/>
</dbReference>
<dbReference type="CDD" id="cd09603">
    <property type="entry name" value="M1_APN_like"/>
    <property type="match status" value="1"/>
</dbReference>
<sequence length="587" mass="64833">MACIADGSGQVIRAALLATAALAASATAQTLPKKGEPAISKQTQRSGGPINPDQAKLQFDSADLKFEVLPERQVLNGIATLAFTAKARLTRLVIDLDKNIAPSAVAIDGKPLPRTAFRDPDGQLTVDLPRPVAAGQKVIATITYGGQPHVAVRAPWDDGMVWSKTPDGRTWFATTAEGYGCDLFWPCLDFPTGEPGRVTLHITVPKGLKAPSNGKLLGVDTLPDGRTTWNWSIRQPNTYGIALNVGPYEEISGTYKSRFGNTIPMFYWYLPGEKEKAEALFAEFAPTLDFFETQIGPYPFGDEKLGVVETPHKGMEHQTINAYGNEYAKAPEGFDWLFQHEFSHEYFGNQLTAANWDDYWLHEGYGQYMQPFYGLWREGTMRYDAMMASQREAIMNKQPIVSGKVRTEEEVYELELGGPGQDIYNKGSWVMHTFRNLVGDQAFLDITRLAVYGRADPKPGNFAPRFGSTAEYEGFVRQVTGRDYRWFFDVYLRQAALPELTQTRSGGTLSLAWKTPANLPFPMPVEVSVDGKVTTLAMTGGKDSLAVAPGAHVLLDPAGKILKRSLANEASQQWRAEQMARRTAGRQ</sequence>
<dbReference type="GO" id="GO:0042277">
    <property type="term" value="F:peptide binding"/>
    <property type="evidence" value="ECO:0007669"/>
    <property type="project" value="TreeGrafter"/>
</dbReference>
<keyword evidence="2" id="KW-0732">Signal</keyword>
<dbReference type="GO" id="GO:0005737">
    <property type="term" value="C:cytoplasm"/>
    <property type="evidence" value="ECO:0007669"/>
    <property type="project" value="TreeGrafter"/>
</dbReference>
<accession>A0A369VS07</accession>
<dbReference type="SUPFAM" id="SSF55486">
    <property type="entry name" value="Metalloproteases ('zincins'), catalytic domain"/>
    <property type="match status" value="1"/>
</dbReference>
<dbReference type="GO" id="GO:0008270">
    <property type="term" value="F:zinc ion binding"/>
    <property type="evidence" value="ECO:0007669"/>
    <property type="project" value="InterPro"/>
</dbReference>
<protein>
    <submittedName>
        <fullName evidence="4">M1 family peptidase</fullName>
    </submittedName>
</protein>
<name>A0A369VS07_9SPHN</name>
<feature type="domain" description="Peptidase M1 membrane alanine aminopeptidase" evidence="3">
    <location>
        <begin position="338"/>
        <end position="444"/>
    </location>
</feature>
<dbReference type="Proteomes" id="UP000253918">
    <property type="component" value="Unassembled WGS sequence"/>
</dbReference>
<proteinExistence type="predicted"/>
<dbReference type="PANTHER" id="PTHR11533:SF174">
    <property type="entry name" value="PUROMYCIN-SENSITIVE AMINOPEPTIDASE-RELATED"/>
    <property type="match status" value="1"/>
</dbReference>
<dbReference type="InterPro" id="IPR042097">
    <property type="entry name" value="Aminopeptidase_N-like_N_sf"/>
</dbReference>
<dbReference type="InterPro" id="IPR027268">
    <property type="entry name" value="Peptidase_M4/M1_CTD_sf"/>
</dbReference>
<dbReference type="PANTHER" id="PTHR11533">
    <property type="entry name" value="PROTEASE M1 ZINC METALLOPROTEASE"/>
    <property type="match status" value="1"/>
</dbReference>
<dbReference type="Gene3D" id="1.10.390.10">
    <property type="entry name" value="Neutral Protease Domain 2"/>
    <property type="match status" value="1"/>
</dbReference>
<evidence type="ECO:0000313" key="5">
    <source>
        <dbReference type="Proteomes" id="UP000253918"/>
    </source>
</evidence>
<dbReference type="OrthoDB" id="100605at2"/>
<feature type="signal peptide" evidence="2">
    <location>
        <begin position="1"/>
        <end position="23"/>
    </location>
</feature>
<evidence type="ECO:0000256" key="2">
    <source>
        <dbReference type="SAM" id="SignalP"/>
    </source>
</evidence>